<dbReference type="Proteomes" id="UP000824782">
    <property type="component" value="Unassembled WGS sequence"/>
</dbReference>
<keyword evidence="1" id="KW-0472">Membrane</keyword>
<keyword evidence="1" id="KW-1133">Transmembrane helix</keyword>
<dbReference type="EMBL" id="WNYA01079132">
    <property type="protein sequence ID" value="KAG8535085.1"/>
    <property type="molecule type" value="Genomic_DNA"/>
</dbReference>
<gene>
    <name evidence="2" type="ORF">GDO81_029477</name>
</gene>
<keyword evidence="3" id="KW-1185">Reference proteome</keyword>
<name>A0AAV6YJF7_ENGPU</name>
<protein>
    <submittedName>
        <fullName evidence="2">Uncharacterized protein</fullName>
    </submittedName>
</protein>
<dbReference type="AlphaFoldDB" id="A0AAV6YJF7"/>
<comment type="caution">
    <text evidence="2">The sequence shown here is derived from an EMBL/GenBank/DDBJ whole genome shotgun (WGS) entry which is preliminary data.</text>
</comment>
<feature type="transmembrane region" description="Helical" evidence="1">
    <location>
        <begin position="29"/>
        <end position="50"/>
    </location>
</feature>
<accession>A0AAV6YJF7</accession>
<reference evidence="2" key="1">
    <citation type="thesis" date="2020" institute="ProQuest LLC" country="789 East Eisenhower Parkway, Ann Arbor, MI, USA">
        <title>Comparative Genomics and Chromosome Evolution.</title>
        <authorList>
            <person name="Mudd A.B."/>
        </authorList>
    </citation>
    <scope>NUCLEOTIDE SEQUENCE</scope>
    <source>
        <strain evidence="2">237g6f4</strain>
        <tissue evidence="2">Blood</tissue>
    </source>
</reference>
<evidence type="ECO:0000256" key="1">
    <source>
        <dbReference type="SAM" id="Phobius"/>
    </source>
</evidence>
<keyword evidence="1" id="KW-0812">Transmembrane</keyword>
<evidence type="ECO:0000313" key="3">
    <source>
        <dbReference type="Proteomes" id="UP000824782"/>
    </source>
</evidence>
<proteinExistence type="predicted"/>
<sequence length="90" mass="9984">MLLRKGSDHGVYGEVEVMLQLSRGSMSSFFPLVLCSSSWIWLYLFPLIYLNPSEASLSRLGVCDRSGAIFAPRSPHPMSSARITIKFGCL</sequence>
<organism evidence="2 3">
    <name type="scientific">Engystomops pustulosus</name>
    <name type="common">Tungara frog</name>
    <name type="synonym">Physalaemus pustulosus</name>
    <dbReference type="NCBI Taxonomy" id="76066"/>
    <lineage>
        <taxon>Eukaryota</taxon>
        <taxon>Metazoa</taxon>
        <taxon>Chordata</taxon>
        <taxon>Craniata</taxon>
        <taxon>Vertebrata</taxon>
        <taxon>Euteleostomi</taxon>
        <taxon>Amphibia</taxon>
        <taxon>Batrachia</taxon>
        <taxon>Anura</taxon>
        <taxon>Neobatrachia</taxon>
        <taxon>Hyloidea</taxon>
        <taxon>Leptodactylidae</taxon>
        <taxon>Leiuperinae</taxon>
        <taxon>Engystomops</taxon>
    </lineage>
</organism>
<evidence type="ECO:0000313" key="2">
    <source>
        <dbReference type="EMBL" id="KAG8535085.1"/>
    </source>
</evidence>